<dbReference type="GeneID" id="95356888"/>
<dbReference type="AlphaFoldDB" id="A0A919L3G0"/>
<dbReference type="Gene3D" id="3.30.450.40">
    <property type="match status" value="1"/>
</dbReference>
<proteinExistence type="predicted"/>
<evidence type="ECO:0000313" key="1">
    <source>
        <dbReference type="EMBL" id="GHH82014.1"/>
    </source>
</evidence>
<accession>A0A919L3G0</accession>
<dbReference type="Proteomes" id="UP000617734">
    <property type="component" value="Unassembled WGS sequence"/>
</dbReference>
<dbReference type="InterPro" id="IPR029016">
    <property type="entry name" value="GAF-like_dom_sf"/>
</dbReference>
<evidence type="ECO:0000313" key="2">
    <source>
        <dbReference type="Proteomes" id="UP000617734"/>
    </source>
</evidence>
<dbReference type="EMBL" id="BNBO01000056">
    <property type="protein sequence ID" value="GHH82014.1"/>
    <property type="molecule type" value="Genomic_DNA"/>
</dbReference>
<name>A0A919L3G0_9ACTN</name>
<comment type="caution">
    <text evidence="1">The sequence shown here is derived from an EMBL/GenBank/DDBJ whole genome shotgun (WGS) entry which is preliminary data.</text>
</comment>
<organism evidence="1 2">
    <name type="scientific">Kitasatospora indigofera</name>
    <dbReference type="NCBI Taxonomy" id="67307"/>
    <lineage>
        <taxon>Bacteria</taxon>
        <taxon>Bacillati</taxon>
        <taxon>Actinomycetota</taxon>
        <taxon>Actinomycetes</taxon>
        <taxon>Kitasatosporales</taxon>
        <taxon>Streptomycetaceae</taxon>
        <taxon>Kitasatospora</taxon>
    </lineage>
</organism>
<reference evidence="1" key="2">
    <citation type="submission" date="2020-09" db="EMBL/GenBank/DDBJ databases">
        <authorList>
            <person name="Sun Q."/>
            <person name="Ohkuma M."/>
        </authorList>
    </citation>
    <scope>NUCLEOTIDE SEQUENCE</scope>
    <source>
        <strain evidence="1">JCM 4646</strain>
    </source>
</reference>
<reference evidence="1" key="1">
    <citation type="journal article" date="2014" name="Int. J. Syst. Evol. Microbiol.">
        <title>Complete genome sequence of Corynebacterium casei LMG S-19264T (=DSM 44701T), isolated from a smear-ripened cheese.</title>
        <authorList>
            <consortium name="US DOE Joint Genome Institute (JGI-PGF)"/>
            <person name="Walter F."/>
            <person name="Albersmeier A."/>
            <person name="Kalinowski J."/>
            <person name="Ruckert C."/>
        </authorList>
    </citation>
    <scope>NUCLEOTIDE SEQUENCE</scope>
    <source>
        <strain evidence="1">JCM 4646</strain>
    </source>
</reference>
<keyword evidence="2" id="KW-1185">Reference proteome</keyword>
<gene>
    <name evidence="1" type="ORF">GCM10018781_66040</name>
</gene>
<dbReference type="RefSeq" id="WP_190214637.1">
    <property type="nucleotide sequence ID" value="NZ_BNBO01000056.1"/>
</dbReference>
<dbReference type="SUPFAM" id="SSF55781">
    <property type="entry name" value="GAF domain-like"/>
    <property type="match status" value="1"/>
</dbReference>
<protein>
    <submittedName>
        <fullName evidence="1">GAF domain-containing protein</fullName>
    </submittedName>
</protein>
<sequence>MISALMARTLPLLRSSDGTPDLTVLRGAGERALGVDCLAVSVLDSAGERELLWCSDDVARTFDDVEFTLGEGPGHDVVTSGMSVLVPDVALIDTDRWPGLTVELGPLPVRAIFCFPLAVGAIQVGALTTLRRTRGPLTGAQADDAFVLASALTALFLDGPDDDPRTPTVPALLRAAVHQATGMVSVQLEVPLSVALVRLRAYAYASGRPIADVSRDILDRVLRLGDNGRELPTGGEED</sequence>